<accession>A0A328APB4</accession>
<dbReference type="PANTHER" id="PTHR30466">
    <property type="entry name" value="FLAVIN REDUCTASE"/>
    <property type="match status" value="1"/>
</dbReference>
<evidence type="ECO:0000256" key="2">
    <source>
        <dbReference type="ARBA" id="ARBA00023002"/>
    </source>
</evidence>
<reference evidence="6" key="1">
    <citation type="submission" date="2018-05" db="EMBL/GenBank/DDBJ databases">
        <authorList>
            <person name="Li X."/>
        </authorList>
    </citation>
    <scope>NUCLEOTIDE SEQUENCE [LARGE SCALE GENOMIC DNA]</scope>
    <source>
        <strain evidence="6">LX32</strain>
    </source>
</reference>
<dbReference type="RefSeq" id="WP_111529434.1">
    <property type="nucleotide sequence ID" value="NZ_JBHRSG010000003.1"/>
</dbReference>
<feature type="region of interest" description="Disordered" evidence="3">
    <location>
        <begin position="1"/>
        <end position="20"/>
    </location>
</feature>
<gene>
    <name evidence="5" type="ORF">DJ017_14800</name>
</gene>
<name>A0A328APB4_9CAUL</name>
<keyword evidence="6" id="KW-1185">Reference proteome</keyword>
<dbReference type="SUPFAM" id="SSF50475">
    <property type="entry name" value="FMN-binding split barrel"/>
    <property type="match status" value="1"/>
</dbReference>
<protein>
    <submittedName>
        <fullName evidence="5">Flavin reductase</fullName>
    </submittedName>
</protein>
<comment type="caution">
    <text evidence="5">The sequence shown here is derived from an EMBL/GenBank/DDBJ whole genome shotgun (WGS) entry which is preliminary data.</text>
</comment>
<keyword evidence="2" id="KW-0560">Oxidoreductase</keyword>
<dbReference type="OrthoDB" id="9792858at2"/>
<dbReference type="Gene3D" id="2.30.110.10">
    <property type="entry name" value="Electron Transport, Fmn-binding Protein, Chain A"/>
    <property type="match status" value="1"/>
</dbReference>
<dbReference type="SMART" id="SM00903">
    <property type="entry name" value="Flavin_Reduct"/>
    <property type="match status" value="1"/>
</dbReference>
<dbReference type="Proteomes" id="UP000249254">
    <property type="component" value="Unassembled WGS sequence"/>
</dbReference>
<sequence>MSPHPSSEVATPRPTSGAVDRAGFDTRAFRDALGAFATGVTVITTVDRDGVPAGVTSSSFNSVSLCPPMVLWSLGRASRSLAAFQGSQRFAVHVLQAGQEPLAAQFASKAQDKFAGLRWSLSDHGTPDLRDCAARFECRTAAEHDGGDHVLILGKVLDLRLAKDAAPLVFHRGAFRAL</sequence>
<dbReference type="GO" id="GO:0042602">
    <property type="term" value="F:riboflavin reductase (NADPH) activity"/>
    <property type="evidence" value="ECO:0007669"/>
    <property type="project" value="TreeGrafter"/>
</dbReference>
<dbReference type="InterPro" id="IPR002563">
    <property type="entry name" value="Flavin_Rdtase-like_dom"/>
</dbReference>
<organism evidence="5 6">
    <name type="scientific">Phenylobacterium soli</name>
    <dbReference type="NCBI Taxonomy" id="2170551"/>
    <lineage>
        <taxon>Bacteria</taxon>
        <taxon>Pseudomonadati</taxon>
        <taxon>Pseudomonadota</taxon>
        <taxon>Alphaproteobacteria</taxon>
        <taxon>Caulobacterales</taxon>
        <taxon>Caulobacteraceae</taxon>
        <taxon>Phenylobacterium</taxon>
    </lineage>
</organism>
<dbReference type="PANTHER" id="PTHR30466:SF11">
    <property type="entry name" value="FLAVIN-DEPENDENT MONOOXYGENASE, REDUCTASE SUBUNIT HSAB"/>
    <property type="match status" value="1"/>
</dbReference>
<dbReference type="Pfam" id="PF01613">
    <property type="entry name" value="Flavin_Reduct"/>
    <property type="match status" value="1"/>
</dbReference>
<comment type="similarity">
    <text evidence="1">Belongs to the non-flavoprotein flavin reductase family.</text>
</comment>
<evidence type="ECO:0000313" key="5">
    <source>
        <dbReference type="EMBL" id="RAK55686.1"/>
    </source>
</evidence>
<feature type="domain" description="Flavin reductase like" evidence="4">
    <location>
        <begin position="33"/>
        <end position="177"/>
    </location>
</feature>
<evidence type="ECO:0000256" key="1">
    <source>
        <dbReference type="ARBA" id="ARBA00008898"/>
    </source>
</evidence>
<evidence type="ECO:0000256" key="3">
    <source>
        <dbReference type="SAM" id="MobiDB-lite"/>
    </source>
</evidence>
<dbReference type="InterPro" id="IPR050268">
    <property type="entry name" value="NADH-dep_flavin_reductase"/>
</dbReference>
<dbReference type="AlphaFoldDB" id="A0A328APB4"/>
<evidence type="ECO:0000313" key="6">
    <source>
        <dbReference type="Proteomes" id="UP000249254"/>
    </source>
</evidence>
<dbReference type="EMBL" id="QFYQ01000001">
    <property type="protein sequence ID" value="RAK55686.1"/>
    <property type="molecule type" value="Genomic_DNA"/>
</dbReference>
<dbReference type="InterPro" id="IPR012349">
    <property type="entry name" value="Split_barrel_FMN-bd"/>
</dbReference>
<dbReference type="GO" id="GO:0010181">
    <property type="term" value="F:FMN binding"/>
    <property type="evidence" value="ECO:0007669"/>
    <property type="project" value="InterPro"/>
</dbReference>
<evidence type="ECO:0000259" key="4">
    <source>
        <dbReference type="SMART" id="SM00903"/>
    </source>
</evidence>
<proteinExistence type="inferred from homology"/>